<reference evidence="1" key="1">
    <citation type="submission" date="2021-06" db="EMBL/GenBank/DDBJ databases">
        <authorList>
            <person name="Kallberg Y."/>
            <person name="Tangrot J."/>
            <person name="Rosling A."/>
        </authorList>
    </citation>
    <scope>NUCLEOTIDE SEQUENCE</scope>
    <source>
        <strain evidence="1">IL203A</strain>
    </source>
</reference>
<comment type="caution">
    <text evidence="1">The sequence shown here is derived from an EMBL/GenBank/DDBJ whole genome shotgun (WGS) entry which is preliminary data.</text>
</comment>
<evidence type="ECO:0000313" key="2">
    <source>
        <dbReference type="Proteomes" id="UP000789702"/>
    </source>
</evidence>
<dbReference type="Proteomes" id="UP000789702">
    <property type="component" value="Unassembled WGS sequence"/>
</dbReference>
<evidence type="ECO:0000313" key="1">
    <source>
        <dbReference type="EMBL" id="CAG8714926.1"/>
    </source>
</evidence>
<accession>A0ACA9PLG8</accession>
<proteinExistence type="predicted"/>
<organism evidence="1 2">
    <name type="scientific">Dentiscutata heterogama</name>
    <dbReference type="NCBI Taxonomy" id="1316150"/>
    <lineage>
        <taxon>Eukaryota</taxon>
        <taxon>Fungi</taxon>
        <taxon>Fungi incertae sedis</taxon>
        <taxon>Mucoromycota</taxon>
        <taxon>Glomeromycotina</taxon>
        <taxon>Glomeromycetes</taxon>
        <taxon>Diversisporales</taxon>
        <taxon>Gigasporaceae</taxon>
        <taxon>Dentiscutata</taxon>
    </lineage>
</organism>
<gene>
    <name evidence="1" type="ORF">DHETER_LOCUS12484</name>
</gene>
<dbReference type="EMBL" id="CAJVPU010030755">
    <property type="protein sequence ID" value="CAG8714926.1"/>
    <property type="molecule type" value="Genomic_DNA"/>
</dbReference>
<keyword evidence="2" id="KW-1185">Reference proteome</keyword>
<feature type="non-terminal residue" evidence="1">
    <location>
        <position position="1"/>
    </location>
</feature>
<feature type="non-terminal residue" evidence="1">
    <location>
        <position position="46"/>
    </location>
</feature>
<name>A0ACA9PLG8_9GLOM</name>
<protein>
    <submittedName>
        <fullName evidence="1">7634_t:CDS:1</fullName>
    </submittedName>
</protein>
<sequence>IENLIKSNSLHGFGQLVKIKSKKHVDELLQDHSYIFTCTNSLTTFA</sequence>